<accession>A0A1Y2H974</accession>
<evidence type="ECO:0000313" key="1">
    <source>
        <dbReference type="EMBL" id="ORZ30564.1"/>
    </source>
</evidence>
<comment type="caution">
    <text evidence="1">The sequence shown here is derived from an EMBL/GenBank/DDBJ whole genome shotgun (WGS) entry which is preliminary data.</text>
</comment>
<proteinExistence type="predicted"/>
<name>A0A1Y2H974_9FUNG</name>
<dbReference type="Proteomes" id="UP000193411">
    <property type="component" value="Unassembled WGS sequence"/>
</dbReference>
<evidence type="ECO:0000313" key="2">
    <source>
        <dbReference type="Proteomes" id="UP000193411"/>
    </source>
</evidence>
<reference evidence="1 2" key="1">
    <citation type="submission" date="2016-07" db="EMBL/GenBank/DDBJ databases">
        <title>Pervasive Adenine N6-methylation of Active Genes in Fungi.</title>
        <authorList>
            <consortium name="DOE Joint Genome Institute"/>
            <person name="Mondo S.J."/>
            <person name="Dannebaum R.O."/>
            <person name="Kuo R.C."/>
            <person name="Labutti K."/>
            <person name="Haridas S."/>
            <person name="Kuo A."/>
            <person name="Salamov A."/>
            <person name="Ahrendt S.R."/>
            <person name="Lipzen A."/>
            <person name="Sullivan W."/>
            <person name="Andreopoulos W.B."/>
            <person name="Clum A."/>
            <person name="Lindquist E."/>
            <person name="Daum C."/>
            <person name="Ramamoorthy G.K."/>
            <person name="Gryganskyi A."/>
            <person name="Culley D."/>
            <person name="Magnuson J.K."/>
            <person name="James T.Y."/>
            <person name="O'Malley M.A."/>
            <person name="Stajich J.E."/>
            <person name="Spatafora J.W."/>
            <person name="Visel A."/>
            <person name="Grigoriev I.V."/>
        </authorList>
    </citation>
    <scope>NUCLEOTIDE SEQUENCE [LARGE SCALE GENOMIC DNA]</scope>
    <source>
        <strain evidence="1 2">PL171</strain>
    </source>
</reference>
<protein>
    <submittedName>
        <fullName evidence="1">Uncharacterized protein</fullName>
    </submittedName>
</protein>
<dbReference type="EMBL" id="MCFL01000081">
    <property type="protein sequence ID" value="ORZ30564.1"/>
    <property type="molecule type" value="Genomic_DNA"/>
</dbReference>
<sequence length="702" mass="78432">MMSKQAQQPMSSIVPEELLLDILSLCRPVAHLPATCQTLQASFAVPAKQPHRIWLQRQQHNLIFQSHEYARYVTKILVQERPLRRAIMVSPVSFYLKAATRKFAPLVAADPGTQPSPATVLSASCIEWLFSQVGPFQNLRRQGSRVDLLSELQRARADLFASDAPALTWRLVPDSLLLAAYFIRMSQLDLLQATLVHLRSLLPNLGKTLATYRDWYPITCASLNYYYFGYGDDTALSYPTLVSTFALVDWSSPALEIISRVFADDGFDVTISANFAASNPGILNAMMRRLEQISFPPSDSRRVLAILEWFQRHGAYVSPEHCPFVSIHVAHSYPVFADVLAQHDLARLPHVASGQAKDQLGRLIGQYVMTQGRSDYLQLALEHGLLNHQNVGSLFHHAVLTGNKALADTIAAQCIKSNSQLHDVVHYVFVHASFAKEETPADHFVALLNCLVTYAYPNSSSRDPTDFLITKSSNARTTSVSSLRSTKCLNTILFDRRANLLFAWDLPRYLSARLSPVIGWVGSADDVQFLSKVIDECAVHHATTTWDALDFQQVVWACAIRMTALAYEVTEHQASVREVGDEEMTNVEFVAAAALARIKTDVTFTQLIPLSCTNAFRAAIAPATAIRPRLSRTCDRAQPRTVRSVLVNTLFRLDPKFVFSYAFAKFRSHAMDHFDPATALDLADFKFPFLFKPGSNCPRLRS</sequence>
<gene>
    <name evidence="1" type="ORF">BCR44DRAFT_40074</name>
</gene>
<keyword evidence="2" id="KW-1185">Reference proteome</keyword>
<organism evidence="1 2">
    <name type="scientific">Catenaria anguillulae PL171</name>
    <dbReference type="NCBI Taxonomy" id="765915"/>
    <lineage>
        <taxon>Eukaryota</taxon>
        <taxon>Fungi</taxon>
        <taxon>Fungi incertae sedis</taxon>
        <taxon>Blastocladiomycota</taxon>
        <taxon>Blastocladiomycetes</taxon>
        <taxon>Blastocladiales</taxon>
        <taxon>Catenariaceae</taxon>
        <taxon>Catenaria</taxon>
    </lineage>
</organism>
<dbReference type="AlphaFoldDB" id="A0A1Y2H974"/>